<keyword evidence="3" id="KW-1185">Reference proteome</keyword>
<evidence type="ECO:0000313" key="2">
    <source>
        <dbReference type="EMBL" id="ESR55394.1"/>
    </source>
</evidence>
<dbReference type="KEGG" id="cic:CICLE_v10022932mg"/>
<protein>
    <submittedName>
        <fullName evidence="2">Uncharacterized protein</fullName>
    </submittedName>
</protein>
<accession>V4VQX2</accession>
<dbReference type="InParanoid" id="V4VQX2"/>
<proteinExistence type="predicted"/>
<evidence type="ECO:0000313" key="3">
    <source>
        <dbReference type="Proteomes" id="UP000030687"/>
    </source>
</evidence>
<sequence>MDELIELDHILLGFVPCLDVSLPNGDHQTAASFKFSLYNASTNNPIGHKVKCCGVCPLYTNPNKTQSHIYTENAVTLNAEFYNDYEYHDKASTSESGRSDNKEMEPNPKRICRE</sequence>
<dbReference type="Gramene" id="ESR55394">
    <property type="protein sequence ID" value="ESR55394"/>
    <property type="gene ID" value="CICLE_v10022932mg"/>
</dbReference>
<dbReference type="EMBL" id="KI536661">
    <property type="protein sequence ID" value="ESR55394.1"/>
    <property type="molecule type" value="Genomic_DNA"/>
</dbReference>
<feature type="region of interest" description="Disordered" evidence="1">
    <location>
        <begin position="90"/>
        <end position="114"/>
    </location>
</feature>
<name>V4VQX2_CITCL</name>
<evidence type="ECO:0000256" key="1">
    <source>
        <dbReference type="SAM" id="MobiDB-lite"/>
    </source>
</evidence>
<dbReference type="Proteomes" id="UP000030687">
    <property type="component" value="Unassembled WGS sequence"/>
</dbReference>
<organism evidence="2 3">
    <name type="scientific">Citrus clementina</name>
    <name type="common">Clementine</name>
    <name type="synonym">Citrus deliciosa x Citrus sinensis</name>
    <dbReference type="NCBI Taxonomy" id="85681"/>
    <lineage>
        <taxon>Eukaryota</taxon>
        <taxon>Viridiplantae</taxon>
        <taxon>Streptophyta</taxon>
        <taxon>Embryophyta</taxon>
        <taxon>Tracheophyta</taxon>
        <taxon>Spermatophyta</taxon>
        <taxon>Magnoliopsida</taxon>
        <taxon>eudicotyledons</taxon>
        <taxon>Gunneridae</taxon>
        <taxon>Pentapetalae</taxon>
        <taxon>rosids</taxon>
        <taxon>malvids</taxon>
        <taxon>Sapindales</taxon>
        <taxon>Rutaceae</taxon>
        <taxon>Aurantioideae</taxon>
        <taxon>Citrus</taxon>
    </lineage>
</organism>
<reference evidence="2 3" key="1">
    <citation type="submission" date="2013-10" db="EMBL/GenBank/DDBJ databases">
        <authorList>
            <consortium name="International Citrus Genome Consortium"/>
            <person name="Jenkins J."/>
            <person name="Schmutz J."/>
            <person name="Prochnik S."/>
            <person name="Rokhsar D."/>
            <person name="Gmitter F."/>
            <person name="Ollitrault P."/>
            <person name="Machado M."/>
            <person name="Talon M."/>
            <person name="Wincker P."/>
            <person name="Jaillon O."/>
            <person name="Morgante M."/>
        </authorList>
    </citation>
    <scope>NUCLEOTIDE SEQUENCE</scope>
    <source>
        <strain evidence="3">cv. Clemenules</strain>
    </source>
</reference>
<gene>
    <name evidence="2" type="ORF">CICLE_v10022932mg</name>
</gene>
<dbReference type="AlphaFoldDB" id="V4VQX2"/>